<dbReference type="GO" id="GO:0016020">
    <property type="term" value="C:membrane"/>
    <property type="evidence" value="ECO:0007669"/>
    <property type="project" value="GOC"/>
</dbReference>
<organism evidence="1 2">
    <name type="scientific">Lactobacillus helveticus</name>
    <name type="common">Lactobacillus suntoryeus</name>
    <dbReference type="NCBI Taxonomy" id="1587"/>
    <lineage>
        <taxon>Bacteria</taxon>
        <taxon>Bacillati</taxon>
        <taxon>Bacillota</taxon>
        <taxon>Bacilli</taxon>
        <taxon>Lactobacillales</taxon>
        <taxon>Lactobacillaceae</taxon>
        <taxon>Lactobacillus</taxon>
    </lineage>
</organism>
<proteinExistence type="predicted"/>
<dbReference type="KEGG" id="lhd:HUO_09390"/>
<dbReference type="Pfam" id="PF04488">
    <property type="entry name" value="Gly_transf_sug"/>
    <property type="match status" value="1"/>
</dbReference>
<keyword evidence="1" id="KW-0328">Glycosyltransferase</keyword>
<sequence length="232" mass="27232">MIPKIIHYVWVGHNPKSKIIRECIAIWKKNLPDYQFIEWNEDNFDMHENKYIEQAYQAKKWAFVSDYVRARVIYEQGGIYLDTDVRVIDDLTPLLKDRAFIGFENKDYLSAAIFGAEKKHPFMQDILDYYQDRSFEFDANNQMAGVNSISVTDILLDKYGLKIGNQEQMLKDGIHVYPDGVLCNPSKYSKSIHLFTGTWMNGKHSFKHKIVTDLKRHINTPKQAGQYAKWIR</sequence>
<dbReference type="GO" id="GO:0051999">
    <property type="term" value="P:mannosyl-inositol phosphorylceramide biosynthetic process"/>
    <property type="evidence" value="ECO:0007669"/>
    <property type="project" value="TreeGrafter"/>
</dbReference>
<keyword evidence="1" id="KW-0808">Transferase</keyword>
<dbReference type="SUPFAM" id="SSF53448">
    <property type="entry name" value="Nucleotide-diphospho-sugar transferases"/>
    <property type="match status" value="1"/>
</dbReference>
<reference evidence="1 2" key="1">
    <citation type="submission" date="2016-10" db="EMBL/GenBank/DDBJ databases">
        <title>Complete genomic sequencing of Lactobacillus helveticus LH99 and comparative genome analysis.</title>
        <authorList>
            <person name="Li N."/>
            <person name="You C."/>
            <person name="Liu Z."/>
        </authorList>
    </citation>
    <scope>NUCLEOTIDE SEQUENCE [LARGE SCALE GENOMIC DNA]</scope>
    <source>
        <strain evidence="1 2">LH99</strain>
    </source>
</reference>
<protein>
    <submittedName>
        <fullName evidence="1">Putative mannosyltransferase</fullName>
    </submittedName>
</protein>
<dbReference type="InterPro" id="IPR029044">
    <property type="entry name" value="Nucleotide-diphossugar_trans"/>
</dbReference>
<dbReference type="PANTHER" id="PTHR32385">
    <property type="entry name" value="MANNOSYL PHOSPHORYLINOSITOL CERAMIDE SYNTHASE"/>
    <property type="match status" value="1"/>
</dbReference>
<accession>A0A0D5MJF0</accession>
<evidence type="ECO:0000313" key="2">
    <source>
        <dbReference type="Proteomes" id="UP000267794"/>
    </source>
</evidence>
<dbReference type="Gene3D" id="3.90.550.20">
    <property type="match status" value="1"/>
</dbReference>
<gene>
    <name evidence="1" type="ORF">BC335_1819</name>
</gene>
<dbReference type="InterPro" id="IPR051706">
    <property type="entry name" value="Glycosyltransferase_domain"/>
</dbReference>
<dbReference type="InterPro" id="IPR007577">
    <property type="entry name" value="GlycoTrfase_DXD_sugar-bd_CS"/>
</dbReference>
<dbReference type="RefSeq" id="WP_046813920.1">
    <property type="nucleotide sequence ID" value="NZ_CP009907.1"/>
</dbReference>
<dbReference type="PANTHER" id="PTHR32385:SF15">
    <property type="entry name" value="INOSITOL PHOSPHOCERAMIDE MANNOSYLTRANSFERASE 1"/>
    <property type="match status" value="1"/>
</dbReference>
<dbReference type="GO" id="GO:0000030">
    <property type="term" value="F:mannosyltransferase activity"/>
    <property type="evidence" value="ECO:0007669"/>
    <property type="project" value="TreeGrafter"/>
</dbReference>
<dbReference type="EMBL" id="CP017982">
    <property type="protein sequence ID" value="AYE62209.1"/>
    <property type="molecule type" value="Genomic_DNA"/>
</dbReference>
<dbReference type="AlphaFoldDB" id="A0A0D5MJF0"/>
<dbReference type="Proteomes" id="UP000267794">
    <property type="component" value="Chromosome"/>
</dbReference>
<dbReference type="OrthoDB" id="9802987at2"/>
<name>A0A0D5MJF0_LACHE</name>
<evidence type="ECO:0000313" key="1">
    <source>
        <dbReference type="EMBL" id="AYE62209.1"/>
    </source>
</evidence>